<gene>
    <name evidence="2" type="ORF">JOB18_037286</name>
</gene>
<proteinExistence type="predicted"/>
<keyword evidence="3" id="KW-1185">Reference proteome</keyword>
<feature type="compositionally biased region" description="Basic and acidic residues" evidence="1">
    <location>
        <begin position="30"/>
        <end position="39"/>
    </location>
</feature>
<accession>A0AAV6PTR7</accession>
<comment type="caution">
    <text evidence="2">The sequence shown here is derived from an EMBL/GenBank/DDBJ whole genome shotgun (WGS) entry which is preliminary data.</text>
</comment>
<dbReference type="AlphaFoldDB" id="A0AAV6PTR7"/>
<sequence length="75" mass="8592">MPLTETETRLQSPNTDSTNNYRVSSDDDNGEHGTEHTLPKVEYPTKINFNTRTKMKRCERASHGSHNHVSDCDRC</sequence>
<dbReference type="Proteomes" id="UP000693946">
    <property type="component" value="Linkage Group LG9"/>
</dbReference>
<evidence type="ECO:0000256" key="1">
    <source>
        <dbReference type="SAM" id="MobiDB-lite"/>
    </source>
</evidence>
<reference evidence="2 3" key="1">
    <citation type="journal article" date="2021" name="Sci. Rep.">
        <title>Chromosome anchoring in Senegalese sole (Solea senegalensis) reveals sex-associated markers and genome rearrangements in flatfish.</title>
        <authorList>
            <person name="Guerrero-Cozar I."/>
            <person name="Gomez-Garrido J."/>
            <person name="Berbel C."/>
            <person name="Martinez-Blanch J.F."/>
            <person name="Alioto T."/>
            <person name="Claros M.G."/>
            <person name="Gagnaire P.A."/>
            <person name="Manchado M."/>
        </authorList>
    </citation>
    <scope>NUCLEOTIDE SEQUENCE [LARGE SCALE GENOMIC DNA]</scope>
    <source>
        <strain evidence="2">Sse05_10M</strain>
    </source>
</reference>
<protein>
    <submittedName>
        <fullName evidence="2">Uncharacterized protein</fullName>
    </submittedName>
</protein>
<dbReference type="EMBL" id="JAGKHQ010000021">
    <property type="protein sequence ID" value="KAG7475770.1"/>
    <property type="molecule type" value="Genomic_DNA"/>
</dbReference>
<organism evidence="2 3">
    <name type="scientific">Solea senegalensis</name>
    <name type="common">Senegalese sole</name>
    <dbReference type="NCBI Taxonomy" id="28829"/>
    <lineage>
        <taxon>Eukaryota</taxon>
        <taxon>Metazoa</taxon>
        <taxon>Chordata</taxon>
        <taxon>Craniata</taxon>
        <taxon>Vertebrata</taxon>
        <taxon>Euteleostomi</taxon>
        <taxon>Actinopterygii</taxon>
        <taxon>Neopterygii</taxon>
        <taxon>Teleostei</taxon>
        <taxon>Neoteleostei</taxon>
        <taxon>Acanthomorphata</taxon>
        <taxon>Carangaria</taxon>
        <taxon>Pleuronectiformes</taxon>
        <taxon>Pleuronectoidei</taxon>
        <taxon>Soleidae</taxon>
        <taxon>Solea</taxon>
    </lineage>
</organism>
<feature type="region of interest" description="Disordered" evidence="1">
    <location>
        <begin position="1"/>
        <end position="42"/>
    </location>
</feature>
<evidence type="ECO:0000313" key="2">
    <source>
        <dbReference type="EMBL" id="KAG7475770.1"/>
    </source>
</evidence>
<feature type="compositionally biased region" description="Polar residues" evidence="1">
    <location>
        <begin position="9"/>
        <end position="23"/>
    </location>
</feature>
<name>A0AAV6PTR7_SOLSE</name>
<evidence type="ECO:0000313" key="3">
    <source>
        <dbReference type="Proteomes" id="UP000693946"/>
    </source>
</evidence>